<proteinExistence type="predicted"/>
<evidence type="ECO:0000256" key="1">
    <source>
        <dbReference type="SAM" id="MobiDB-lite"/>
    </source>
</evidence>
<evidence type="ECO:0000313" key="2">
    <source>
        <dbReference type="EMBL" id="MPC79708.1"/>
    </source>
</evidence>
<dbReference type="EMBL" id="VSRR010051875">
    <property type="protein sequence ID" value="MPC79708.1"/>
    <property type="molecule type" value="Genomic_DNA"/>
</dbReference>
<dbReference type="Proteomes" id="UP000324222">
    <property type="component" value="Unassembled WGS sequence"/>
</dbReference>
<accession>A0A5B7IFU2</accession>
<protein>
    <submittedName>
        <fullName evidence="2">Uncharacterized protein</fullName>
    </submittedName>
</protein>
<keyword evidence="3" id="KW-1185">Reference proteome</keyword>
<comment type="caution">
    <text evidence="2">The sequence shown here is derived from an EMBL/GenBank/DDBJ whole genome shotgun (WGS) entry which is preliminary data.</text>
</comment>
<feature type="region of interest" description="Disordered" evidence="1">
    <location>
        <begin position="1"/>
        <end position="24"/>
    </location>
</feature>
<feature type="region of interest" description="Disordered" evidence="1">
    <location>
        <begin position="59"/>
        <end position="102"/>
    </location>
</feature>
<name>A0A5B7IFU2_PORTR</name>
<sequence>MKVRRRSVSGYEHRQAVAALPPPDHLERPCAGVSWGVLGWHWFLLRSLDTHAPSCPCQKPSTALYTDSPPHSPSSLDPFSRCMGTGTAPRRAGKDTRQPASR</sequence>
<feature type="compositionally biased region" description="Basic and acidic residues" evidence="1">
    <location>
        <begin position="92"/>
        <end position="102"/>
    </location>
</feature>
<dbReference type="AlphaFoldDB" id="A0A5B7IFU2"/>
<gene>
    <name evidence="2" type="ORF">E2C01_074249</name>
</gene>
<organism evidence="2 3">
    <name type="scientific">Portunus trituberculatus</name>
    <name type="common">Swimming crab</name>
    <name type="synonym">Neptunus trituberculatus</name>
    <dbReference type="NCBI Taxonomy" id="210409"/>
    <lineage>
        <taxon>Eukaryota</taxon>
        <taxon>Metazoa</taxon>
        <taxon>Ecdysozoa</taxon>
        <taxon>Arthropoda</taxon>
        <taxon>Crustacea</taxon>
        <taxon>Multicrustacea</taxon>
        <taxon>Malacostraca</taxon>
        <taxon>Eumalacostraca</taxon>
        <taxon>Eucarida</taxon>
        <taxon>Decapoda</taxon>
        <taxon>Pleocyemata</taxon>
        <taxon>Brachyura</taxon>
        <taxon>Eubrachyura</taxon>
        <taxon>Portunoidea</taxon>
        <taxon>Portunidae</taxon>
        <taxon>Portuninae</taxon>
        <taxon>Portunus</taxon>
    </lineage>
</organism>
<evidence type="ECO:0000313" key="3">
    <source>
        <dbReference type="Proteomes" id="UP000324222"/>
    </source>
</evidence>
<reference evidence="2 3" key="1">
    <citation type="submission" date="2019-05" db="EMBL/GenBank/DDBJ databases">
        <title>Another draft genome of Portunus trituberculatus and its Hox gene families provides insights of decapod evolution.</title>
        <authorList>
            <person name="Jeong J.-H."/>
            <person name="Song I."/>
            <person name="Kim S."/>
            <person name="Choi T."/>
            <person name="Kim D."/>
            <person name="Ryu S."/>
            <person name="Kim W."/>
        </authorList>
    </citation>
    <scope>NUCLEOTIDE SEQUENCE [LARGE SCALE GENOMIC DNA]</scope>
    <source>
        <tissue evidence="2">Muscle</tissue>
    </source>
</reference>